<evidence type="ECO:0000256" key="1">
    <source>
        <dbReference type="SAM" id="MobiDB-lite"/>
    </source>
</evidence>
<organism evidence="3">
    <name type="scientific">viral metagenome</name>
    <dbReference type="NCBI Taxonomy" id="1070528"/>
    <lineage>
        <taxon>unclassified sequences</taxon>
        <taxon>metagenomes</taxon>
        <taxon>organismal metagenomes</taxon>
    </lineage>
</organism>
<feature type="transmembrane region" description="Helical" evidence="2">
    <location>
        <begin position="32"/>
        <end position="51"/>
    </location>
</feature>
<dbReference type="EMBL" id="MN738786">
    <property type="protein sequence ID" value="QHT36762.1"/>
    <property type="molecule type" value="Genomic_DNA"/>
</dbReference>
<evidence type="ECO:0000313" key="3">
    <source>
        <dbReference type="EMBL" id="QHT36762.1"/>
    </source>
</evidence>
<reference evidence="3" key="1">
    <citation type="journal article" date="2020" name="Nature">
        <title>Giant virus diversity and host interactions through global metagenomics.</title>
        <authorList>
            <person name="Schulz F."/>
            <person name="Roux S."/>
            <person name="Paez-Espino D."/>
            <person name="Jungbluth S."/>
            <person name="Walsh D.A."/>
            <person name="Denef V.J."/>
            <person name="McMahon K.D."/>
            <person name="Konstantinidis K.T."/>
            <person name="Eloe-Fadrosh E.A."/>
            <person name="Kyrpides N.C."/>
            <person name="Woyke T."/>
        </authorList>
    </citation>
    <scope>NUCLEOTIDE SEQUENCE</scope>
    <source>
        <strain evidence="3">GVMAG-S-ERX555967-130</strain>
    </source>
</reference>
<evidence type="ECO:0000256" key="2">
    <source>
        <dbReference type="SAM" id="Phobius"/>
    </source>
</evidence>
<keyword evidence="2" id="KW-0472">Membrane</keyword>
<protein>
    <submittedName>
        <fullName evidence="3">Uncharacterized protein</fullName>
    </submittedName>
</protein>
<accession>A0A6C0F6E6</accession>
<proteinExistence type="predicted"/>
<keyword evidence="2" id="KW-0812">Transmembrane</keyword>
<feature type="region of interest" description="Disordered" evidence="1">
    <location>
        <begin position="56"/>
        <end position="111"/>
    </location>
</feature>
<keyword evidence="2" id="KW-1133">Transmembrane helix</keyword>
<name>A0A6C0F6E6_9ZZZZ</name>
<sequence>MRPIVLLVAVFLLLSESRYSFSKQKGGADPALIIGGILVLLGVSGGLYWYFTRDTSPSPSPTNGEDETNPPTSGPPPSVSPTSGPPTSGPPPSGPPPSGPPINTSPSPSPTSPWCDIINIPITVTGNTPSQNDYSVAYNDTFAKILYGVEADYDDIQKNLKKNLNKDDKDELGDDYPPDGSASALYALGAPYNSGLTAIDKMTADSICGLTCNLLNQCSVMSKPPFCEIKDDQNVVTDKITGEHVEKYCDCKEGDDDKLYLDTHGPANLYRSKSTGWGSSRTKFFQDQYEC</sequence>
<dbReference type="AlphaFoldDB" id="A0A6C0F6E6"/>
<feature type="compositionally biased region" description="Pro residues" evidence="1">
    <location>
        <begin position="72"/>
        <end position="100"/>
    </location>
</feature>